<dbReference type="Pfam" id="PF22461">
    <property type="entry name" value="SLBB_2"/>
    <property type="match status" value="1"/>
</dbReference>
<gene>
    <name evidence="19" type="ORF">EKE94_05030</name>
</gene>
<evidence type="ECO:0000256" key="6">
    <source>
        <dbReference type="ARBA" id="ARBA00022692"/>
    </source>
</evidence>
<keyword evidence="5" id="KW-0762">Sugar transport</keyword>
<comment type="caution">
    <text evidence="19">The sequence shown here is derived from an EMBL/GenBank/DDBJ whole genome shotgun (WGS) entry which is preliminary data.</text>
</comment>
<dbReference type="InterPro" id="IPR003715">
    <property type="entry name" value="Poly_export_N"/>
</dbReference>
<dbReference type="InterPro" id="IPR049712">
    <property type="entry name" value="Poly_export"/>
</dbReference>
<dbReference type="PROSITE" id="PS51257">
    <property type="entry name" value="PROKAR_LIPOPROTEIN"/>
    <property type="match status" value="1"/>
</dbReference>
<keyword evidence="13" id="KW-0998">Cell outer membrane</keyword>
<keyword evidence="8" id="KW-0625">Polysaccharide transport</keyword>
<dbReference type="GO" id="GO:0046930">
    <property type="term" value="C:pore complex"/>
    <property type="evidence" value="ECO:0007669"/>
    <property type="project" value="UniProtKB-KW"/>
</dbReference>
<evidence type="ECO:0000256" key="7">
    <source>
        <dbReference type="ARBA" id="ARBA00022729"/>
    </source>
</evidence>
<dbReference type="Pfam" id="PF10531">
    <property type="entry name" value="SLBB"/>
    <property type="match status" value="1"/>
</dbReference>
<dbReference type="GO" id="GO:0015159">
    <property type="term" value="F:polysaccharide transmembrane transporter activity"/>
    <property type="evidence" value="ECO:0007669"/>
    <property type="project" value="InterPro"/>
</dbReference>
<evidence type="ECO:0000256" key="11">
    <source>
        <dbReference type="ARBA" id="ARBA00023136"/>
    </source>
</evidence>
<dbReference type="AlphaFoldDB" id="A0A438AHV6"/>
<keyword evidence="20" id="KW-1185">Reference proteome</keyword>
<dbReference type="Gene3D" id="3.10.560.10">
    <property type="entry name" value="Outer membrane lipoprotein wza domain like"/>
    <property type="match status" value="2"/>
</dbReference>
<sequence length="365" mass="37596">MNIRKLAVCCMVLGAVGCAPSDGPKTGQVVSQARQSDTPILPLSDQVVRALGSPRASGGLASLGAGTYVPGIIKPGDTITVTAFGTGESGLFNAAESAALPLGDFTVSQSGSVTLPFVGGIRVGGQSVSTAERTITENLRQSAVDPYTTVSIARKETDTYSVQGAVGAAGMFNLTARGETVLDGIATAGGATEAPDASVVTVLRGGRRGQDVMERVISDPARNIPLLPGDTVIVGGGDAQFTADGALGATGDFDFAEGSLSLAQAVARAGGLQDSRANPRAVFLFRHLDPGDSFILLETEGTRRTVTGDVIFRVDYADPAARLRAGRFQVQDGDAIYVGNAPLANFQKYFQIFSRPPEIPAPPQP</sequence>
<name>A0A438AHV6_9RHOB</name>
<keyword evidence="12" id="KW-0564">Palmitate</keyword>
<accession>A0A438AHV6</accession>
<dbReference type="PANTHER" id="PTHR33619:SF3">
    <property type="entry name" value="POLYSACCHARIDE EXPORT PROTEIN GFCE-RELATED"/>
    <property type="match status" value="1"/>
</dbReference>
<dbReference type="OrthoDB" id="7198507at2"/>
<proteinExistence type="inferred from homology"/>
<evidence type="ECO:0000256" key="15">
    <source>
        <dbReference type="SAM" id="SignalP"/>
    </source>
</evidence>
<keyword evidence="7 15" id="KW-0732">Signal</keyword>
<keyword evidence="3" id="KW-0813">Transport</keyword>
<evidence type="ECO:0000313" key="19">
    <source>
        <dbReference type="EMBL" id="RVV98296.1"/>
    </source>
</evidence>
<evidence type="ECO:0000256" key="4">
    <source>
        <dbReference type="ARBA" id="ARBA00022452"/>
    </source>
</evidence>
<keyword evidence="14" id="KW-0449">Lipoprotein</keyword>
<evidence type="ECO:0000256" key="14">
    <source>
        <dbReference type="ARBA" id="ARBA00023288"/>
    </source>
</evidence>
<dbReference type="GO" id="GO:0009279">
    <property type="term" value="C:cell outer membrane"/>
    <property type="evidence" value="ECO:0007669"/>
    <property type="project" value="UniProtKB-SubCell"/>
</dbReference>
<keyword evidence="11" id="KW-0472">Membrane</keyword>
<feature type="chain" id="PRO_5018973681" evidence="15">
    <location>
        <begin position="22"/>
        <end position="365"/>
    </location>
</feature>
<evidence type="ECO:0000256" key="3">
    <source>
        <dbReference type="ARBA" id="ARBA00022448"/>
    </source>
</evidence>
<comment type="subcellular location">
    <subcellularLocation>
        <location evidence="1">Cell outer membrane</location>
        <topology evidence="1">Multi-pass membrane protein</topology>
    </subcellularLocation>
</comment>
<feature type="signal peptide" evidence="15">
    <location>
        <begin position="1"/>
        <end position="21"/>
    </location>
</feature>
<dbReference type="RefSeq" id="WP_127905529.1">
    <property type="nucleotide sequence ID" value="NZ_RQXX01000002.1"/>
</dbReference>
<keyword evidence="9" id="KW-0406">Ion transport</keyword>
<reference evidence="19 20" key="1">
    <citation type="submission" date="2018-11" db="EMBL/GenBank/DDBJ databases">
        <title>Mesobaculum littorinae gen. nov., sp. nov., isolated from Littorina scabra that represents a novel genus of the order Rhodobacteraceae.</title>
        <authorList>
            <person name="Li F."/>
        </authorList>
    </citation>
    <scope>NUCLEOTIDE SEQUENCE [LARGE SCALE GENOMIC DNA]</scope>
    <source>
        <strain evidence="19 20">M0103</strain>
    </source>
</reference>
<evidence type="ECO:0000256" key="12">
    <source>
        <dbReference type="ARBA" id="ARBA00023139"/>
    </source>
</evidence>
<feature type="domain" description="Polysaccharide export protein N-terminal" evidence="16">
    <location>
        <begin position="72"/>
        <end position="152"/>
    </location>
</feature>
<dbReference type="GO" id="GO:0006811">
    <property type="term" value="P:monoatomic ion transport"/>
    <property type="evidence" value="ECO:0007669"/>
    <property type="project" value="UniProtKB-KW"/>
</dbReference>
<evidence type="ECO:0000256" key="9">
    <source>
        <dbReference type="ARBA" id="ARBA00023065"/>
    </source>
</evidence>
<dbReference type="EMBL" id="RQXX01000002">
    <property type="protein sequence ID" value="RVV98296.1"/>
    <property type="molecule type" value="Genomic_DNA"/>
</dbReference>
<evidence type="ECO:0000313" key="20">
    <source>
        <dbReference type="Proteomes" id="UP000285908"/>
    </source>
</evidence>
<dbReference type="GO" id="GO:0015288">
    <property type="term" value="F:porin activity"/>
    <property type="evidence" value="ECO:0007669"/>
    <property type="project" value="UniProtKB-KW"/>
</dbReference>
<dbReference type="InterPro" id="IPR054765">
    <property type="entry name" value="SLBB_dom"/>
</dbReference>
<feature type="domain" description="SLBB" evidence="18">
    <location>
        <begin position="244"/>
        <end position="338"/>
    </location>
</feature>
<evidence type="ECO:0000259" key="18">
    <source>
        <dbReference type="Pfam" id="PF22461"/>
    </source>
</evidence>
<evidence type="ECO:0000259" key="17">
    <source>
        <dbReference type="Pfam" id="PF10531"/>
    </source>
</evidence>
<dbReference type="Proteomes" id="UP000285908">
    <property type="component" value="Unassembled WGS sequence"/>
</dbReference>
<evidence type="ECO:0000259" key="16">
    <source>
        <dbReference type="Pfam" id="PF02563"/>
    </source>
</evidence>
<evidence type="ECO:0000256" key="2">
    <source>
        <dbReference type="ARBA" id="ARBA00009450"/>
    </source>
</evidence>
<dbReference type="Gene3D" id="3.30.1950.10">
    <property type="entry name" value="wza like domain"/>
    <property type="match status" value="1"/>
</dbReference>
<keyword evidence="10" id="KW-0626">Porin</keyword>
<evidence type="ECO:0000256" key="8">
    <source>
        <dbReference type="ARBA" id="ARBA00023047"/>
    </source>
</evidence>
<dbReference type="PANTHER" id="PTHR33619">
    <property type="entry name" value="POLYSACCHARIDE EXPORT PROTEIN GFCE-RELATED"/>
    <property type="match status" value="1"/>
</dbReference>
<dbReference type="InterPro" id="IPR019554">
    <property type="entry name" value="Soluble_ligand-bd"/>
</dbReference>
<evidence type="ECO:0000256" key="10">
    <source>
        <dbReference type="ARBA" id="ARBA00023114"/>
    </source>
</evidence>
<dbReference type="Pfam" id="PF02563">
    <property type="entry name" value="Poly_export"/>
    <property type="match status" value="1"/>
</dbReference>
<evidence type="ECO:0000256" key="13">
    <source>
        <dbReference type="ARBA" id="ARBA00023237"/>
    </source>
</evidence>
<keyword evidence="6" id="KW-0812">Transmembrane</keyword>
<keyword evidence="4" id="KW-1134">Transmembrane beta strand</keyword>
<protein>
    <submittedName>
        <fullName evidence="19">Polysaccharide export protein</fullName>
    </submittedName>
</protein>
<evidence type="ECO:0000256" key="5">
    <source>
        <dbReference type="ARBA" id="ARBA00022597"/>
    </source>
</evidence>
<feature type="domain" description="Soluble ligand binding" evidence="17">
    <location>
        <begin position="161"/>
        <end position="213"/>
    </location>
</feature>
<organism evidence="19 20">
    <name type="scientific">Mesobaculum littorinae</name>
    <dbReference type="NCBI Taxonomy" id="2486419"/>
    <lineage>
        <taxon>Bacteria</taxon>
        <taxon>Pseudomonadati</taxon>
        <taxon>Pseudomonadota</taxon>
        <taxon>Alphaproteobacteria</taxon>
        <taxon>Rhodobacterales</taxon>
        <taxon>Roseobacteraceae</taxon>
        <taxon>Mesobaculum</taxon>
    </lineage>
</organism>
<comment type="similarity">
    <text evidence="2">Belongs to the BexD/CtrA/VexA family.</text>
</comment>
<evidence type="ECO:0000256" key="1">
    <source>
        <dbReference type="ARBA" id="ARBA00004571"/>
    </source>
</evidence>